<feature type="transmembrane region" description="Helical" evidence="7">
    <location>
        <begin position="368"/>
        <end position="394"/>
    </location>
</feature>
<feature type="transmembrane region" description="Helical" evidence="7">
    <location>
        <begin position="23"/>
        <end position="47"/>
    </location>
</feature>
<dbReference type="PROSITE" id="PS00216">
    <property type="entry name" value="SUGAR_TRANSPORT_1"/>
    <property type="match status" value="1"/>
</dbReference>
<feature type="transmembrane region" description="Helical" evidence="7">
    <location>
        <begin position="239"/>
        <end position="258"/>
    </location>
</feature>
<protein>
    <submittedName>
        <fullName evidence="9">MFS transporter</fullName>
    </submittedName>
</protein>
<evidence type="ECO:0000256" key="6">
    <source>
        <dbReference type="ARBA" id="ARBA00023136"/>
    </source>
</evidence>
<evidence type="ECO:0000256" key="7">
    <source>
        <dbReference type="SAM" id="Phobius"/>
    </source>
</evidence>
<dbReference type="SUPFAM" id="SSF103473">
    <property type="entry name" value="MFS general substrate transporter"/>
    <property type="match status" value="1"/>
</dbReference>
<name>A0ABN2N779_9MICO</name>
<keyword evidence="10" id="KW-1185">Reference proteome</keyword>
<evidence type="ECO:0000313" key="10">
    <source>
        <dbReference type="Proteomes" id="UP001501094"/>
    </source>
</evidence>
<dbReference type="EMBL" id="BAAANL010000002">
    <property type="protein sequence ID" value="GAA1855945.1"/>
    <property type="molecule type" value="Genomic_DNA"/>
</dbReference>
<dbReference type="InterPro" id="IPR020846">
    <property type="entry name" value="MFS_dom"/>
</dbReference>
<organism evidence="9 10">
    <name type="scientific">Myceligenerans crystallogenes</name>
    <dbReference type="NCBI Taxonomy" id="316335"/>
    <lineage>
        <taxon>Bacteria</taxon>
        <taxon>Bacillati</taxon>
        <taxon>Actinomycetota</taxon>
        <taxon>Actinomycetes</taxon>
        <taxon>Micrococcales</taxon>
        <taxon>Promicromonosporaceae</taxon>
        <taxon>Myceligenerans</taxon>
    </lineage>
</organism>
<gene>
    <name evidence="9" type="ORF">GCM10009751_11210</name>
</gene>
<dbReference type="PANTHER" id="PTHR42718">
    <property type="entry name" value="MAJOR FACILITATOR SUPERFAMILY MULTIDRUG TRANSPORTER MFSC"/>
    <property type="match status" value="1"/>
</dbReference>
<sequence>MTTSKPAAGVVGHDTLTGRQRTALAVLLTASFTLAVDFSVLNVAMPAIGADVGLGIADLQWIATAFALSSAGFTLLMGRVADIAGRRRMFLIGMALLGAGSLAGGLAGTPAVLLGARVAQGLATAIVAPAALALLIGTFPEGRARDKALGLNGSLMAAGFTTGAILGGLLTDLLSWRWAFLVNVPIAAAVLIVAPLVLAESRSRTRPRLDVPGAVVVTLGLLALVHGFTHAAATSWTDPLTLAALAGAVVLLALFVVVERVVPHPLVPLGLLTRRNVAWGNIAGFLAFATETSLVFLLTLYLQNVLGYTPLAAGLSFAVLGLGTVIGGLIGPRIIAWYGNRTAITGGFLAQAAATLPLVLVSEAGSSIWLILAATFAGGVANLVVIVAFMVTATSDVPESEHGLATGLTTMSQQVGITMGTPLLSAVLTAVVLASPDGPGTTATLDGVTAAIRVNCGLCLAAAATTWAFLRRRDASREPTTAPTDHAPIA</sequence>
<dbReference type="PANTHER" id="PTHR42718:SF46">
    <property type="entry name" value="BLR6921 PROTEIN"/>
    <property type="match status" value="1"/>
</dbReference>
<evidence type="ECO:0000256" key="2">
    <source>
        <dbReference type="ARBA" id="ARBA00022448"/>
    </source>
</evidence>
<feature type="transmembrane region" description="Helical" evidence="7">
    <location>
        <begin position="90"/>
        <end position="112"/>
    </location>
</feature>
<dbReference type="InterPro" id="IPR005829">
    <property type="entry name" value="Sugar_transporter_CS"/>
</dbReference>
<keyword evidence="4 7" id="KW-0812">Transmembrane</keyword>
<evidence type="ECO:0000256" key="1">
    <source>
        <dbReference type="ARBA" id="ARBA00004651"/>
    </source>
</evidence>
<keyword evidence="5 7" id="KW-1133">Transmembrane helix</keyword>
<dbReference type="PRINTS" id="PR01036">
    <property type="entry name" value="TCRTETB"/>
</dbReference>
<dbReference type="Gene3D" id="1.20.1720.10">
    <property type="entry name" value="Multidrug resistance protein D"/>
    <property type="match status" value="1"/>
</dbReference>
<comment type="caution">
    <text evidence="9">The sequence shown here is derived from an EMBL/GenBank/DDBJ whole genome shotgun (WGS) entry which is preliminary data.</text>
</comment>
<feature type="transmembrane region" description="Helical" evidence="7">
    <location>
        <begin position="118"/>
        <end position="137"/>
    </location>
</feature>
<feature type="transmembrane region" description="Helical" evidence="7">
    <location>
        <begin position="59"/>
        <end position="78"/>
    </location>
</feature>
<evidence type="ECO:0000313" key="9">
    <source>
        <dbReference type="EMBL" id="GAA1855945.1"/>
    </source>
</evidence>
<keyword evidence="6 7" id="KW-0472">Membrane</keyword>
<evidence type="ECO:0000256" key="4">
    <source>
        <dbReference type="ARBA" id="ARBA00022692"/>
    </source>
</evidence>
<accession>A0ABN2N779</accession>
<feature type="transmembrane region" description="Helical" evidence="7">
    <location>
        <begin position="211"/>
        <end position="233"/>
    </location>
</feature>
<feature type="domain" description="Major facilitator superfamily (MFS) profile" evidence="8">
    <location>
        <begin position="23"/>
        <end position="474"/>
    </location>
</feature>
<dbReference type="Pfam" id="PF07690">
    <property type="entry name" value="MFS_1"/>
    <property type="match status" value="1"/>
</dbReference>
<proteinExistence type="predicted"/>
<evidence type="ECO:0000259" key="8">
    <source>
        <dbReference type="PROSITE" id="PS50850"/>
    </source>
</evidence>
<dbReference type="InterPro" id="IPR011701">
    <property type="entry name" value="MFS"/>
</dbReference>
<dbReference type="RefSeq" id="WP_344100420.1">
    <property type="nucleotide sequence ID" value="NZ_BAAANL010000002.1"/>
</dbReference>
<keyword evidence="2" id="KW-0813">Transport</keyword>
<evidence type="ECO:0000256" key="3">
    <source>
        <dbReference type="ARBA" id="ARBA00022475"/>
    </source>
</evidence>
<feature type="transmembrane region" description="Helical" evidence="7">
    <location>
        <begin position="149"/>
        <end position="170"/>
    </location>
</feature>
<feature type="transmembrane region" description="Helical" evidence="7">
    <location>
        <begin position="415"/>
        <end position="435"/>
    </location>
</feature>
<dbReference type="Proteomes" id="UP001501094">
    <property type="component" value="Unassembled WGS sequence"/>
</dbReference>
<dbReference type="CDD" id="cd17321">
    <property type="entry name" value="MFS_MMR_MDR_like"/>
    <property type="match status" value="1"/>
</dbReference>
<feature type="transmembrane region" description="Helical" evidence="7">
    <location>
        <begin position="279"/>
        <end position="302"/>
    </location>
</feature>
<feature type="transmembrane region" description="Helical" evidence="7">
    <location>
        <begin position="308"/>
        <end position="330"/>
    </location>
</feature>
<keyword evidence="3" id="KW-1003">Cell membrane</keyword>
<feature type="transmembrane region" description="Helical" evidence="7">
    <location>
        <begin position="447"/>
        <end position="470"/>
    </location>
</feature>
<dbReference type="InterPro" id="IPR036259">
    <property type="entry name" value="MFS_trans_sf"/>
</dbReference>
<feature type="transmembrane region" description="Helical" evidence="7">
    <location>
        <begin position="176"/>
        <end position="199"/>
    </location>
</feature>
<dbReference type="Gene3D" id="1.20.1250.20">
    <property type="entry name" value="MFS general substrate transporter like domains"/>
    <property type="match status" value="1"/>
</dbReference>
<dbReference type="PROSITE" id="PS50850">
    <property type="entry name" value="MFS"/>
    <property type="match status" value="1"/>
</dbReference>
<evidence type="ECO:0000256" key="5">
    <source>
        <dbReference type="ARBA" id="ARBA00022989"/>
    </source>
</evidence>
<comment type="subcellular location">
    <subcellularLocation>
        <location evidence="1">Cell membrane</location>
        <topology evidence="1">Multi-pass membrane protein</topology>
    </subcellularLocation>
</comment>
<feature type="transmembrane region" description="Helical" evidence="7">
    <location>
        <begin position="342"/>
        <end position="362"/>
    </location>
</feature>
<reference evidence="9 10" key="1">
    <citation type="journal article" date="2019" name="Int. J. Syst. Evol. Microbiol.">
        <title>The Global Catalogue of Microorganisms (GCM) 10K type strain sequencing project: providing services to taxonomists for standard genome sequencing and annotation.</title>
        <authorList>
            <consortium name="The Broad Institute Genomics Platform"/>
            <consortium name="The Broad Institute Genome Sequencing Center for Infectious Disease"/>
            <person name="Wu L."/>
            <person name="Ma J."/>
        </authorList>
    </citation>
    <scope>NUCLEOTIDE SEQUENCE [LARGE SCALE GENOMIC DNA]</scope>
    <source>
        <strain evidence="9 10">JCM 14326</strain>
    </source>
</reference>